<organism evidence="4">
    <name type="scientific">Oikopleura dioica</name>
    <name type="common">Tunicate</name>
    <dbReference type="NCBI Taxonomy" id="34765"/>
    <lineage>
        <taxon>Eukaryota</taxon>
        <taxon>Metazoa</taxon>
        <taxon>Chordata</taxon>
        <taxon>Tunicata</taxon>
        <taxon>Appendicularia</taxon>
        <taxon>Copelata</taxon>
        <taxon>Oikopleuridae</taxon>
        <taxon>Oikopleura</taxon>
    </lineage>
</organism>
<dbReference type="Proteomes" id="UP000001307">
    <property type="component" value="Unassembled WGS sequence"/>
</dbReference>
<sequence>MYGTLPKSTRSKTKYSKEEYATMIVEKIIKDKNQETISSLLSCCQLYTSPLLIIRELRSVFLASSPRFEKSKKAQIVQLNTSTVNYHTIRRPRKAPKPAAKNDELDQILSQIEELKLKLFDPAEEAYSRDSGIASSIVSDDDLEYCTEAGHVTPLDLRSKIAEVVVAWIKKEPMVFVDDVVFHVMRKFLDEIAAAKILTQNTRALLDSSMKTNSRISTSFFCKITPLTNEPLSNLKNFDLQKTLGPLAAHINYLDAMFYKNLSRDDVISQLVQAGVRPRWNSYLNSMARLNSLVSIAILKSPSPAEAAKMIDMFVILACCCRRAKNYNATITIITALLSKPIQRLSKTWTKVKELQNLAMLKTLANPSNNFRSLRKELKSQKEVLAPYLTLVGKDVFWIAQGANERQNIHEVESRTKLLARSIPRPARRIPEPCETCRNGAKCKVMEALTTFSIMSDDALYHLSYKMESPTNSFEKEEFRSLKPKKKPVRSLRKLIQLLV</sequence>
<dbReference type="GO" id="GO:0005085">
    <property type="term" value="F:guanyl-nucleotide exchange factor activity"/>
    <property type="evidence" value="ECO:0007669"/>
    <property type="project" value="UniProtKB-KW"/>
</dbReference>
<feature type="domain" description="Ras-GEF" evidence="3">
    <location>
        <begin position="243"/>
        <end position="470"/>
    </location>
</feature>
<evidence type="ECO:0000313" key="5">
    <source>
        <dbReference type="Proteomes" id="UP000001307"/>
    </source>
</evidence>
<keyword evidence="1 2" id="KW-0344">Guanine-nucleotide releasing factor</keyword>
<proteinExistence type="predicted"/>
<evidence type="ECO:0000256" key="1">
    <source>
        <dbReference type="ARBA" id="ARBA00022658"/>
    </source>
</evidence>
<dbReference type="InParanoid" id="E4X204"/>
<dbReference type="PANTHER" id="PTHR23113">
    <property type="entry name" value="GUANINE NUCLEOTIDE EXCHANGE FACTOR"/>
    <property type="match status" value="1"/>
</dbReference>
<reference evidence="4" key="1">
    <citation type="journal article" date="2010" name="Science">
        <title>Plasticity of animal genome architecture unmasked by rapid evolution of a pelagic tunicate.</title>
        <authorList>
            <person name="Denoeud F."/>
            <person name="Henriet S."/>
            <person name="Mungpakdee S."/>
            <person name="Aury J.M."/>
            <person name="Da Silva C."/>
            <person name="Brinkmann H."/>
            <person name="Mikhaleva J."/>
            <person name="Olsen L.C."/>
            <person name="Jubin C."/>
            <person name="Canestro C."/>
            <person name="Bouquet J.M."/>
            <person name="Danks G."/>
            <person name="Poulain J."/>
            <person name="Campsteijn C."/>
            <person name="Adamski M."/>
            <person name="Cross I."/>
            <person name="Yadetie F."/>
            <person name="Muffato M."/>
            <person name="Louis A."/>
            <person name="Butcher S."/>
            <person name="Tsagkogeorga G."/>
            <person name="Konrad A."/>
            <person name="Singh S."/>
            <person name="Jensen M.F."/>
            <person name="Cong E.H."/>
            <person name="Eikeseth-Otteraa H."/>
            <person name="Noel B."/>
            <person name="Anthouard V."/>
            <person name="Porcel B.M."/>
            <person name="Kachouri-Lafond R."/>
            <person name="Nishino A."/>
            <person name="Ugolini M."/>
            <person name="Chourrout P."/>
            <person name="Nishida H."/>
            <person name="Aasland R."/>
            <person name="Huzurbazar S."/>
            <person name="Westhof E."/>
            <person name="Delsuc F."/>
            <person name="Lehrach H."/>
            <person name="Reinhardt R."/>
            <person name="Weissenbach J."/>
            <person name="Roy S.W."/>
            <person name="Artiguenave F."/>
            <person name="Postlethwait J.H."/>
            <person name="Manak J.R."/>
            <person name="Thompson E.M."/>
            <person name="Jaillon O."/>
            <person name="Du Pasquier L."/>
            <person name="Boudinot P."/>
            <person name="Liberles D.A."/>
            <person name="Volff J.N."/>
            <person name="Philippe H."/>
            <person name="Lenhard B."/>
            <person name="Roest Crollius H."/>
            <person name="Wincker P."/>
            <person name="Chourrout D."/>
        </authorList>
    </citation>
    <scope>NUCLEOTIDE SEQUENCE [LARGE SCALE GENOMIC DNA]</scope>
</reference>
<dbReference type="InterPro" id="IPR036964">
    <property type="entry name" value="RASGEF_cat_dom_sf"/>
</dbReference>
<dbReference type="InterPro" id="IPR001895">
    <property type="entry name" value="RASGEF_cat_dom"/>
</dbReference>
<dbReference type="OrthoDB" id="546434at2759"/>
<name>E4X204_OIKDI</name>
<dbReference type="GO" id="GO:0005886">
    <property type="term" value="C:plasma membrane"/>
    <property type="evidence" value="ECO:0007669"/>
    <property type="project" value="TreeGrafter"/>
</dbReference>
<dbReference type="InterPro" id="IPR008937">
    <property type="entry name" value="Ras-like_GEF"/>
</dbReference>
<evidence type="ECO:0000259" key="3">
    <source>
        <dbReference type="PROSITE" id="PS50009"/>
    </source>
</evidence>
<dbReference type="PANTHER" id="PTHR23113:SF356">
    <property type="entry name" value="FI05912P-RELATED"/>
    <property type="match status" value="1"/>
</dbReference>
<dbReference type="InterPro" id="IPR023578">
    <property type="entry name" value="Ras_GEF_dom_sf"/>
</dbReference>
<evidence type="ECO:0000256" key="2">
    <source>
        <dbReference type="PROSITE-ProRule" id="PRU00168"/>
    </source>
</evidence>
<dbReference type="PROSITE" id="PS50009">
    <property type="entry name" value="RASGEF_CAT"/>
    <property type="match status" value="1"/>
</dbReference>
<dbReference type="SMART" id="SM00147">
    <property type="entry name" value="RasGEF"/>
    <property type="match status" value="1"/>
</dbReference>
<dbReference type="SUPFAM" id="SSF48366">
    <property type="entry name" value="Ras GEF"/>
    <property type="match status" value="1"/>
</dbReference>
<accession>E4X204</accession>
<gene>
    <name evidence="4" type="ORF">GSOID_T00015911001</name>
</gene>
<dbReference type="Pfam" id="PF00617">
    <property type="entry name" value="RasGEF"/>
    <property type="match status" value="1"/>
</dbReference>
<dbReference type="Gene3D" id="1.10.840.10">
    <property type="entry name" value="Ras guanine-nucleotide exchange factors catalytic domain"/>
    <property type="match status" value="1"/>
</dbReference>
<keyword evidence="5" id="KW-1185">Reference proteome</keyword>
<dbReference type="AlphaFoldDB" id="E4X204"/>
<dbReference type="EMBL" id="FN653021">
    <property type="protein sequence ID" value="CBY23471.1"/>
    <property type="molecule type" value="Genomic_DNA"/>
</dbReference>
<protein>
    <recommendedName>
        <fullName evidence="3">Ras-GEF domain-containing protein</fullName>
    </recommendedName>
</protein>
<dbReference type="GO" id="GO:0007265">
    <property type="term" value="P:Ras protein signal transduction"/>
    <property type="evidence" value="ECO:0007669"/>
    <property type="project" value="TreeGrafter"/>
</dbReference>
<evidence type="ECO:0000313" key="4">
    <source>
        <dbReference type="EMBL" id="CBY23471.1"/>
    </source>
</evidence>